<keyword evidence="2" id="KW-1185">Reference proteome</keyword>
<dbReference type="Proteomes" id="UP000006729">
    <property type="component" value="Chromosome 3"/>
</dbReference>
<organism evidence="1 2">
    <name type="scientific">Populus trichocarpa</name>
    <name type="common">Western balsam poplar</name>
    <name type="synonym">Populus balsamifera subsp. trichocarpa</name>
    <dbReference type="NCBI Taxonomy" id="3694"/>
    <lineage>
        <taxon>Eukaryota</taxon>
        <taxon>Viridiplantae</taxon>
        <taxon>Streptophyta</taxon>
        <taxon>Embryophyta</taxon>
        <taxon>Tracheophyta</taxon>
        <taxon>Spermatophyta</taxon>
        <taxon>Magnoliopsida</taxon>
        <taxon>eudicotyledons</taxon>
        <taxon>Gunneridae</taxon>
        <taxon>Pentapetalae</taxon>
        <taxon>rosids</taxon>
        <taxon>fabids</taxon>
        <taxon>Malpighiales</taxon>
        <taxon>Salicaceae</taxon>
        <taxon>Saliceae</taxon>
        <taxon>Populus</taxon>
    </lineage>
</organism>
<evidence type="ECO:0000313" key="1">
    <source>
        <dbReference type="EMBL" id="KAI9397136.1"/>
    </source>
</evidence>
<accession>A0ACC0T6K5</accession>
<protein>
    <submittedName>
        <fullName evidence="1">Uncharacterized protein</fullName>
    </submittedName>
</protein>
<name>A0ACC0T6K5_POPTR</name>
<sequence length="66" mass="7133">MIRGSVGVIYSSLSNIHFFYVALLQIGRSKWNGNVGSSGFVLRLDAPLSNVGQPSFSVQINSGIEF</sequence>
<gene>
    <name evidence="1" type="ORF">POPTR_003G026500v4</name>
</gene>
<reference evidence="1 2" key="1">
    <citation type="journal article" date="2006" name="Science">
        <title>The genome of black cottonwood, Populus trichocarpa (Torr. &amp; Gray).</title>
        <authorList>
            <person name="Tuskan G.A."/>
            <person name="Difazio S."/>
            <person name="Jansson S."/>
            <person name="Bohlmann J."/>
            <person name="Grigoriev I."/>
            <person name="Hellsten U."/>
            <person name="Putnam N."/>
            <person name="Ralph S."/>
            <person name="Rombauts S."/>
            <person name="Salamov A."/>
            <person name="Schein J."/>
            <person name="Sterck L."/>
            <person name="Aerts A."/>
            <person name="Bhalerao R.R."/>
            <person name="Bhalerao R.P."/>
            <person name="Blaudez D."/>
            <person name="Boerjan W."/>
            <person name="Brun A."/>
            <person name="Brunner A."/>
            <person name="Busov V."/>
            <person name="Campbell M."/>
            <person name="Carlson J."/>
            <person name="Chalot M."/>
            <person name="Chapman J."/>
            <person name="Chen G.L."/>
            <person name="Cooper D."/>
            <person name="Coutinho P.M."/>
            <person name="Couturier J."/>
            <person name="Covert S."/>
            <person name="Cronk Q."/>
            <person name="Cunningham R."/>
            <person name="Davis J."/>
            <person name="Degroeve S."/>
            <person name="Dejardin A."/>
            <person name="Depamphilis C."/>
            <person name="Detter J."/>
            <person name="Dirks B."/>
            <person name="Dubchak I."/>
            <person name="Duplessis S."/>
            <person name="Ehlting J."/>
            <person name="Ellis B."/>
            <person name="Gendler K."/>
            <person name="Goodstein D."/>
            <person name="Gribskov M."/>
            <person name="Grimwood J."/>
            <person name="Groover A."/>
            <person name="Gunter L."/>
            <person name="Hamberger B."/>
            <person name="Heinze B."/>
            <person name="Helariutta Y."/>
            <person name="Henrissat B."/>
            <person name="Holligan D."/>
            <person name="Holt R."/>
            <person name="Huang W."/>
            <person name="Islam-Faridi N."/>
            <person name="Jones S."/>
            <person name="Jones-Rhoades M."/>
            <person name="Jorgensen R."/>
            <person name="Joshi C."/>
            <person name="Kangasjarvi J."/>
            <person name="Karlsson J."/>
            <person name="Kelleher C."/>
            <person name="Kirkpatrick R."/>
            <person name="Kirst M."/>
            <person name="Kohler A."/>
            <person name="Kalluri U."/>
            <person name="Larimer F."/>
            <person name="Leebens-Mack J."/>
            <person name="Leple J.C."/>
            <person name="Locascio P."/>
            <person name="Lou Y."/>
            <person name="Lucas S."/>
            <person name="Martin F."/>
            <person name="Montanini B."/>
            <person name="Napoli C."/>
            <person name="Nelson D.R."/>
            <person name="Nelson C."/>
            <person name="Nieminen K."/>
            <person name="Nilsson O."/>
            <person name="Pereda V."/>
            <person name="Peter G."/>
            <person name="Philippe R."/>
            <person name="Pilate G."/>
            <person name="Poliakov A."/>
            <person name="Razumovskaya J."/>
            <person name="Richardson P."/>
            <person name="Rinaldi C."/>
            <person name="Ritland K."/>
            <person name="Rouze P."/>
            <person name="Ryaboy D."/>
            <person name="Schmutz J."/>
            <person name="Schrader J."/>
            <person name="Segerman B."/>
            <person name="Shin H."/>
            <person name="Siddiqui A."/>
            <person name="Sterky F."/>
            <person name="Terry A."/>
            <person name="Tsai C.J."/>
            <person name="Uberbacher E."/>
            <person name="Unneberg P."/>
            <person name="Vahala J."/>
            <person name="Wall K."/>
            <person name="Wessler S."/>
            <person name="Yang G."/>
            <person name="Yin T."/>
            <person name="Douglas C."/>
            <person name="Marra M."/>
            <person name="Sandberg G."/>
            <person name="Van de Peer Y."/>
            <person name="Rokhsar D."/>
        </authorList>
    </citation>
    <scope>NUCLEOTIDE SEQUENCE [LARGE SCALE GENOMIC DNA]</scope>
    <source>
        <strain evidence="2">cv. Nisqually</strain>
    </source>
</reference>
<evidence type="ECO:0000313" key="2">
    <source>
        <dbReference type="Proteomes" id="UP000006729"/>
    </source>
</evidence>
<dbReference type="EMBL" id="CM009292">
    <property type="protein sequence ID" value="KAI9397136.1"/>
    <property type="molecule type" value="Genomic_DNA"/>
</dbReference>
<comment type="caution">
    <text evidence="1">The sequence shown here is derived from an EMBL/GenBank/DDBJ whole genome shotgun (WGS) entry which is preliminary data.</text>
</comment>
<proteinExistence type="predicted"/>